<dbReference type="PROSITE" id="PS50943">
    <property type="entry name" value="HTH_CROC1"/>
    <property type="match status" value="1"/>
</dbReference>
<dbReference type="EMBL" id="AP018251">
    <property type="protein sequence ID" value="BAZ03287.1"/>
    <property type="molecule type" value="Genomic_DNA"/>
</dbReference>
<dbReference type="SUPFAM" id="SSF47413">
    <property type="entry name" value="lambda repressor-like DNA-binding domains"/>
    <property type="match status" value="1"/>
</dbReference>
<proteinExistence type="predicted"/>
<evidence type="ECO:0000313" key="3">
    <source>
        <dbReference type="EMBL" id="BAZ03287.1"/>
    </source>
</evidence>
<accession>A0A1Z4NC39</accession>
<keyword evidence="3" id="KW-0614">Plasmid</keyword>
<feature type="region of interest" description="Disordered" evidence="1">
    <location>
        <begin position="179"/>
        <end position="198"/>
    </location>
</feature>
<dbReference type="CDD" id="cd00093">
    <property type="entry name" value="HTH_XRE"/>
    <property type="match status" value="1"/>
</dbReference>
<protein>
    <recommendedName>
        <fullName evidence="2">HTH cro/C1-type domain-containing protein</fullName>
    </recommendedName>
</protein>
<geneLocation type="plasmid" evidence="4">
    <name>Plasmid3 dna</name>
</geneLocation>
<evidence type="ECO:0000313" key="4">
    <source>
        <dbReference type="Proteomes" id="UP000218785"/>
    </source>
</evidence>
<evidence type="ECO:0000259" key="2">
    <source>
        <dbReference type="PROSITE" id="PS50943"/>
    </source>
</evidence>
<keyword evidence="4" id="KW-1185">Reference proteome</keyword>
<dbReference type="Proteomes" id="UP000218785">
    <property type="component" value="Plasmid plasmid3"/>
</dbReference>
<dbReference type="GO" id="GO:0003677">
    <property type="term" value="F:DNA binding"/>
    <property type="evidence" value="ECO:0007669"/>
    <property type="project" value="InterPro"/>
</dbReference>
<reference evidence="3 4" key="1">
    <citation type="submission" date="2017-06" db="EMBL/GenBank/DDBJ databases">
        <title>Genome sequencing of cyanobaciteial culture collection at National Institute for Environmental Studies (NIES).</title>
        <authorList>
            <person name="Hirose Y."/>
            <person name="Shimura Y."/>
            <person name="Fujisawa T."/>
            <person name="Nakamura Y."/>
            <person name="Kawachi M."/>
        </authorList>
    </citation>
    <scope>NUCLEOTIDE SEQUENCE [LARGE SCALE GENOMIC DNA]</scope>
    <source>
        <strain evidence="3 4">NIES-37</strain>
        <plasmid evidence="4">Plasmid3 dna</plasmid>
    </source>
</reference>
<dbReference type="RefSeq" id="WP_096585551.1">
    <property type="nucleotide sequence ID" value="NZ_CAWNJS010000004.1"/>
</dbReference>
<evidence type="ECO:0000256" key="1">
    <source>
        <dbReference type="SAM" id="MobiDB-lite"/>
    </source>
</evidence>
<feature type="domain" description="HTH cro/C1-type" evidence="2">
    <location>
        <begin position="561"/>
        <end position="604"/>
    </location>
</feature>
<organism evidence="3 4">
    <name type="scientific">Tolypothrix tenuis PCC 7101</name>
    <dbReference type="NCBI Taxonomy" id="231146"/>
    <lineage>
        <taxon>Bacteria</taxon>
        <taxon>Bacillati</taxon>
        <taxon>Cyanobacteriota</taxon>
        <taxon>Cyanophyceae</taxon>
        <taxon>Nostocales</taxon>
        <taxon>Tolypothrichaceae</taxon>
        <taxon>Tolypothrix</taxon>
    </lineage>
</organism>
<dbReference type="InterPro" id="IPR010982">
    <property type="entry name" value="Lambda_DNA-bd_dom_sf"/>
</dbReference>
<name>A0A1Z4NC39_9CYAN</name>
<sequence length="618" mass="70503">MLDPDNKDYFKLQIIRLLEEFLLERITKLDPDIRGKQNINNVPLGVENIFLEKYFKIPDEFWDLKYEWLQQAHKLAHNEKELQNFFNSEINPYLDLFKDIKIDKTLLASRKNPSICKPDSSKSKANQSNKVGDTVFVIEDSLTKLCALRVAAELIQKMELHKLSLSTLENLLGEPTLGEPATEPKLPEITGLPTPAPLRAGVESHYRPDKWKRNANNHGVFEAASKTNPNNRVEVFIGGEKDGDILAWEAALQVIDLMGIDAAKLQLVFASHLFNQHNPFQSNFILKGTEVIKQIGWDKKHRLTVSEKLAELASIAFHLGRMLMECTWVEGKPKGNKVDVSVSVSPLWVIEVDARGQKNIFTGKVDAPLEVYINVSPGPWAEKWLNRMGIKAGIALHQFGWLATEILKIDPYHEELALKLAIHLTMVSRIKMWDKNQYEHKVGSLLEAVELESRINAARQEKREAYNLKQRWDNSLTLLMSMNWRVIFDDSTYPEWLRPNSQTEKPSDWRKEKIIDRLWKAKLTIKPPDPIPALLAAKTEPLQLKPVTRTKSEGILTGADIRKQREAKGVSQTALAEWAGKTKAWLCMVEKGKRKLDPKEAQELWAGIDFLANQSDQA</sequence>
<dbReference type="Gene3D" id="1.10.260.40">
    <property type="entry name" value="lambda repressor-like DNA-binding domains"/>
    <property type="match status" value="1"/>
</dbReference>
<dbReference type="KEGG" id="ttq:NIES37_73000"/>
<dbReference type="InterPro" id="IPR001387">
    <property type="entry name" value="Cro/C1-type_HTH"/>
</dbReference>
<dbReference type="AlphaFoldDB" id="A0A1Z4NC39"/>
<gene>
    <name evidence="3" type="ORF">NIES37_73000</name>
</gene>